<evidence type="ECO:0000256" key="1">
    <source>
        <dbReference type="ARBA" id="ARBA00022723"/>
    </source>
</evidence>
<keyword evidence="3" id="KW-0472">Membrane</keyword>
<dbReference type="RefSeq" id="WP_254091170.1">
    <property type="nucleotide sequence ID" value="NZ_JAHESC010000021.1"/>
</dbReference>
<dbReference type="EMBL" id="JAHESC010000021">
    <property type="protein sequence ID" value="MBT1687942.1"/>
    <property type="molecule type" value="Genomic_DNA"/>
</dbReference>
<dbReference type="Proteomes" id="UP001319180">
    <property type="component" value="Unassembled WGS sequence"/>
</dbReference>
<feature type="transmembrane region" description="Helical" evidence="3">
    <location>
        <begin position="128"/>
        <end position="149"/>
    </location>
</feature>
<evidence type="ECO:0000259" key="4">
    <source>
        <dbReference type="Pfam" id="PF00149"/>
    </source>
</evidence>
<keyword evidence="2" id="KW-0378">Hydrolase</keyword>
<evidence type="ECO:0000313" key="5">
    <source>
        <dbReference type="EMBL" id="MBT1687942.1"/>
    </source>
</evidence>
<feature type="transmembrane region" description="Helical" evidence="3">
    <location>
        <begin position="40"/>
        <end position="61"/>
    </location>
</feature>
<protein>
    <submittedName>
        <fullName evidence="5">Metallophosphoesterase</fullName>
    </submittedName>
</protein>
<dbReference type="GO" id="GO:0046872">
    <property type="term" value="F:metal ion binding"/>
    <property type="evidence" value="ECO:0007669"/>
    <property type="project" value="UniProtKB-KW"/>
</dbReference>
<dbReference type="PANTHER" id="PTHR31302:SF31">
    <property type="entry name" value="PHOSPHODIESTERASE YAEI"/>
    <property type="match status" value="1"/>
</dbReference>
<dbReference type="GO" id="GO:0008758">
    <property type="term" value="F:UDP-2,3-diacylglucosamine hydrolase activity"/>
    <property type="evidence" value="ECO:0007669"/>
    <property type="project" value="TreeGrafter"/>
</dbReference>
<gene>
    <name evidence="5" type="ORF">KK078_15340</name>
</gene>
<dbReference type="Pfam" id="PF00149">
    <property type="entry name" value="Metallophos"/>
    <property type="match status" value="1"/>
</dbReference>
<dbReference type="InterPro" id="IPR051158">
    <property type="entry name" value="Metallophosphoesterase_sf"/>
</dbReference>
<evidence type="ECO:0000256" key="2">
    <source>
        <dbReference type="ARBA" id="ARBA00022801"/>
    </source>
</evidence>
<reference evidence="5 6" key="1">
    <citation type="submission" date="2021-05" db="EMBL/GenBank/DDBJ databases">
        <title>A Polyphasic approach of four new species of the genus Ohtaekwangia: Ohtaekwangia histidinii sp. nov., Ohtaekwangia cretensis sp. nov., Ohtaekwangia indiensis sp. nov., Ohtaekwangia reichenbachii sp. nov. from diverse environment.</title>
        <authorList>
            <person name="Octaviana S."/>
        </authorList>
    </citation>
    <scope>NUCLEOTIDE SEQUENCE [LARGE SCALE GENOMIC DNA]</scope>
    <source>
        <strain evidence="5 6">PWU37</strain>
    </source>
</reference>
<keyword evidence="3" id="KW-0812">Transmembrane</keyword>
<name>A0AAP2DEK2_9BACT</name>
<evidence type="ECO:0000313" key="6">
    <source>
        <dbReference type="Proteomes" id="UP001319180"/>
    </source>
</evidence>
<sequence>MKQRIMTLILFFTLFLLIDYYVFQAVVTVSRDWTPLWKNGIRYGFWVPTVLAGIALVWWLFADPYQYSATVRTLIFTGLAGAYISKLFAVLVLFMDDIQRGVRWAVAYFQKGDHASAAPGEGITRSEFLAKTALVAGTLPFAGIAYGIISGAHDYRVKRTTVYLPNLPKAFDGIRIGQVSDIHSGSFFNKTAVQGGVDMMLGEKPDVIFFTGDLVNNESSEVKDYIDIFNKFKAPLGVYSVTGNHDYGDYKAWASAKDKQRNFQDLLEAHRLMGFNLLMNEHRFIELNGERMAVLGIENWGAGRFTRYGKLDKAYQGTEEAAVKLLLSHDPSHWDAQVRPLYPDINMAFAGHTHGFQMGVEIGNIRWSPSQYIYKQWGGLYQEGSQYLYVNRGFGYLGYPGRIGMPPELTIVQLKRA</sequence>
<feature type="transmembrane region" description="Helical" evidence="3">
    <location>
        <begin position="73"/>
        <end position="95"/>
    </location>
</feature>
<dbReference type="GO" id="GO:0016020">
    <property type="term" value="C:membrane"/>
    <property type="evidence" value="ECO:0007669"/>
    <property type="project" value="GOC"/>
</dbReference>
<dbReference type="PANTHER" id="PTHR31302">
    <property type="entry name" value="TRANSMEMBRANE PROTEIN WITH METALLOPHOSPHOESTERASE DOMAIN-RELATED"/>
    <property type="match status" value="1"/>
</dbReference>
<dbReference type="InterPro" id="IPR004843">
    <property type="entry name" value="Calcineurin-like_PHP"/>
</dbReference>
<dbReference type="InterPro" id="IPR029052">
    <property type="entry name" value="Metallo-depent_PP-like"/>
</dbReference>
<evidence type="ECO:0000256" key="3">
    <source>
        <dbReference type="SAM" id="Phobius"/>
    </source>
</evidence>
<feature type="domain" description="Calcineurin-like phosphoesterase" evidence="4">
    <location>
        <begin position="174"/>
        <end position="355"/>
    </location>
</feature>
<dbReference type="Gene3D" id="3.60.21.10">
    <property type="match status" value="1"/>
</dbReference>
<dbReference type="GO" id="GO:0009245">
    <property type="term" value="P:lipid A biosynthetic process"/>
    <property type="evidence" value="ECO:0007669"/>
    <property type="project" value="TreeGrafter"/>
</dbReference>
<keyword evidence="1" id="KW-0479">Metal-binding</keyword>
<dbReference type="SUPFAM" id="SSF56300">
    <property type="entry name" value="Metallo-dependent phosphatases"/>
    <property type="match status" value="1"/>
</dbReference>
<organism evidence="5 6">
    <name type="scientific">Dawidia soli</name>
    <dbReference type="NCBI Taxonomy" id="2782352"/>
    <lineage>
        <taxon>Bacteria</taxon>
        <taxon>Pseudomonadati</taxon>
        <taxon>Bacteroidota</taxon>
        <taxon>Cytophagia</taxon>
        <taxon>Cytophagales</taxon>
        <taxon>Chryseotaleaceae</taxon>
        <taxon>Dawidia</taxon>
    </lineage>
</organism>
<comment type="caution">
    <text evidence="5">The sequence shown here is derived from an EMBL/GenBank/DDBJ whole genome shotgun (WGS) entry which is preliminary data.</text>
</comment>
<dbReference type="CDD" id="cd07385">
    <property type="entry name" value="MPP_YkuE_C"/>
    <property type="match status" value="1"/>
</dbReference>
<proteinExistence type="predicted"/>
<keyword evidence="3" id="KW-1133">Transmembrane helix</keyword>
<dbReference type="AlphaFoldDB" id="A0AAP2DEK2"/>
<keyword evidence="6" id="KW-1185">Reference proteome</keyword>
<accession>A0AAP2DEK2</accession>